<dbReference type="SUPFAM" id="SSF53187">
    <property type="entry name" value="Zn-dependent exopeptidases"/>
    <property type="match status" value="1"/>
</dbReference>
<organism evidence="7 8">
    <name type="scientific">Neorhodopirellula pilleata</name>
    <dbReference type="NCBI Taxonomy" id="2714738"/>
    <lineage>
        <taxon>Bacteria</taxon>
        <taxon>Pseudomonadati</taxon>
        <taxon>Planctomycetota</taxon>
        <taxon>Planctomycetia</taxon>
        <taxon>Pirellulales</taxon>
        <taxon>Pirellulaceae</taxon>
        <taxon>Neorhodopirellula</taxon>
    </lineage>
</organism>
<dbReference type="AlphaFoldDB" id="A0A5C6AUA2"/>
<dbReference type="CDD" id="cd06251">
    <property type="entry name" value="M14_ASTE_ASPA-like"/>
    <property type="match status" value="1"/>
</dbReference>
<dbReference type="Pfam" id="PF24827">
    <property type="entry name" value="AstE_AspA_cat"/>
    <property type="match status" value="1"/>
</dbReference>
<dbReference type="GO" id="GO:0046872">
    <property type="term" value="F:metal ion binding"/>
    <property type="evidence" value="ECO:0007669"/>
    <property type="project" value="UniProtKB-KW"/>
</dbReference>
<evidence type="ECO:0000259" key="6">
    <source>
        <dbReference type="Pfam" id="PF24827"/>
    </source>
</evidence>
<keyword evidence="8" id="KW-1185">Reference proteome</keyword>
<dbReference type="PANTHER" id="PTHR37326:SF1">
    <property type="entry name" value="BLL3975 PROTEIN"/>
    <property type="match status" value="1"/>
</dbReference>
<feature type="compositionally biased region" description="Basic and acidic residues" evidence="5">
    <location>
        <begin position="14"/>
        <end position="24"/>
    </location>
</feature>
<proteinExistence type="predicted"/>
<dbReference type="PANTHER" id="PTHR37326">
    <property type="entry name" value="BLL3975 PROTEIN"/>
    <property type="match status" value="1"/>
</dbReference>
<evidence type="ECO:0000256" key="2">
    <source>
        <dbReference type="ARBA" id="ARBA00022723"/>
    </source>
</evidence>
<comment type="cofactor">
    <cofactor evidence="1">
        <name>Zn(2+)</name>
        <dbReference type="ChEBI" id="CHEBI:29105"/>
    </cofactor>
</comment>
<dbReference type="GO" id="GO:0016788">
    <property type="term" value="F:hydrolase activity, acting on ester bonds"/>
    <property type="evidence" value="ECO:0007669"/>
    <property type="project" value="InterPro"/>
</dbReference>
<name>A0A5C6AUA2_9BACT</name>
<dbReference type="Proteomes" id="UP000316213">
    <property type="component" value="Unassembled WGS sequence"/>
</dbReference>
<dbReference type="GO" id="GO:0016811">
    <property type="term" value="F:hydrolase activity, acting on carbon-nitrogen (but not peptide) bonds, in linear amides"/>
    <property type="evidence" value="ECO:0007669"/>
    <property type="project" value="InterPro"/>
</dbReference>
<dbReference type="PIRSF" id="PIRSF039012">
    <property type="entry name" value="ASP"/>
    <property type="match status" value="1"/>
</dbReference>
<dbReference type="InterPro" id="IPR053138">
    <property type="entry name" value="N-alpha-Ac-DABA_deacetylase"/>
</dbReference>
<protein>
    <submittedName>
        <fullName evidence="7">Aspartoacylase</fullName>
    </submittedName>
</protein>
<keyword evidence="2" id="KW-0479">Metal-binding</keyword>
<dbReference type="InterPro" id="IPR055438">
    <property type="entry name" value="AstE_AspA_cat"/>
</dbReference>
<evidence type="ECO:0000256" key="5">
    <source>
        <dbReference type="SAM" id="MobiDB-lite"/>
    </source>
</evidence>
<dbReference type="InterPro" id="IPR043795">
    <property type="entry name" value="N-alpha-Ac-DABA-like"/>
</dbReference>
<comment type="caution">
    <text evidence="7">The sequence shown here is derived from an EMBL/GenBank/DDBJ whole genome shotgun (WGS) entry which is preliminary data.</text>
</comment>
<evidence type="ECO:0000313" key="8">
    <source>
        <dbReference type="Proteomes" id="UP000316213"/>
    </source>
</evidence>
<accession>A0A5C6AUA2</accession>
<dbReference type="Gene3D" id="3.40.630.10">
    <property type="entry name" value="Zn peptidases"/>
    <property type="match status" value="1"/>
</dbReference>
<feature type="region of interest" description="Disordered" evidence="5">
    <location>
        <begin position="1"/>
        <end position="24"/>
    </location>
</feature>
<evidence type="ECO:0000256" key="3">
    <source>
        <dbReference type="ARBA" id="ARBA00022801"/>
    </source>
</evidence>
<keyword evidence="4" id="KW-0862">Zinc</keyword>
<feature type="domain" description="Succinylglutamate desuccinylase/Aspartoacylase catalytic" evidence="6">
    <location>
        <begin position="71"/>
        <end position="250"/>
    </location>
</feature>
<evidence type="ECO:0000256" key="4">
    <source>
        <dbReference type="ARBA" id="ARBA00022833"/>
    </source>
</evidence>
<gene>
    <name evidence="7" type="ORF">Pla100_05210</name>
</gene>
<sequence length="384" mass="41577">MSDSQAEPPSQAEKSPRVGTELRSETRSLAETWFGREVAPGESINAELQITESYSGRNISIPIRVIRGGEPGPSVFVAGALHGDELNGTGAIRSLLSDREFVVRRGTTVMIPVLNVLGFERHSRYLPDRRDLNRCFPGNASGSMAMRMARVIFDAIVLRCDYGIDLHTAAVRRTNYPSARVDFNNEQCMRIAKAFGAGVILDGKGPKGSFRREATAAGCPTIVVEGGEVWKVEPSVVETMTRGIINVLKELGMVDGQPDVPVNQVRIRTTKWIRAERGGFLDLHVAPGSTVVSGQPLATNSSLVHEDQNRLEAPFDGIVIGMSTLPAVQPGEPVIHLGKLASPNSAARVERNTQADELQRTTQAHLSTNVQVTEPGKLSRPSSL</sequence>
<evidence type="ECO:0000256" key="1">
    <source>
        <dbReference type="ARBA" id="ARBA00001947"/>
    </source>
</evidence>
<dbReference type="EMBL" id="SJPM01000001">
    <property type="protein sequence ID" value="TWU03593.1"/>
    <property type="molecule type" value="Genomic_DNA"/>
</dbReference>
<keyword evidence="3" id="KW-0378">Hydrolase</keyword>
<dbReference type="OrthoDB" id="9782876at2"/>
<evidence type="ECO:0000313" key="7">
    <source>
        <dbReference type="EMBL" id="TWU03593.1"/>
    </source>
</evidence>
<dbReference type="RefSeq" id="WP_146576079.1">
    <property type="nucleotide sequence ID" value="NZ_SJPM01000001.1"/>
</dbReference>
<reference evidence="7 8" key="1">
    <citation type="submission" date="2019-02" db="EMBL/GenBank/DDBJ databases">
        <title>Deep-cultivation of Planctomycetes and their phenomic and genomic characterization uncovers novel biology.</title>
        <authorList>
            <person name="Wiegand S."/>
            <person name="Jogler M."/>
            <person name="Boedeker C."/>
            <person name="Pinto D."/>
            <person name="Vollmers J."/>
            <person name="Rivas-Marin E."/>
            <person name="Kohn T."/>
            <person name="Peeters S.H."/>
            <person name="Heuer A."/>
            <person name="Rast P."/>
            <person name="Oberbeckmann S."/>
            <person name="Bunk B."/>
            <person name="Jeske O."/>
            <person name="Meyerdierks A."/>
            <person name="Storesund J.E."/>
            <person name="Kallscheuer N."/>
            <person name="Luecker S."/>
            <person name="Lage O.M."/>
            <person name="Pohl T."/>
            <person name="Merkel B.J."/>
            <person name="Hornburger P."/>
            <person name="Mueller R.-W."/>
            <person name="Bruemmer F."/>
            <person name="Labrenz M."/>
            <person name="Spormann A.M."/>
            <person name="Op Den Camp H."/>
            <person name="Overmann J."/>
            <person name="Amann R."/>
            <person name="Jetten M.S.M."/>
            <person name="Mascher T."/>
            <person name="Medema M.H."/>
            <person name="Devos D.P."/>
            <person name="Kaster A.-K."/>
            <person name="Ovreas L."/>
            <person name="Rohde M."/>
            <person name="Galperin M.Y."/>
            <person name="Jogler C."/>
        </authorList>
    </citation>
    <scope>NUCLEOTIDE SEQUENCE [LARGE SCALE GENOMIC DNA]</scope>
    <source>
        <strain evidence="7 8">Pla100</strain>
    </source>
</reference>